<evidence type="ECO:0000313" key="1">
    <source>
        <dbReference type="EMBL" id="GGY05178.1"/>
    </source>
</evidence>
<dbReference type="RefSeq" id="WP_189530707.1">
    <property type="nucleotide sequence ID" value="NZ_BMYX01000001.1"/>
</dbReference>
<gene>
    <name evidence="1" type="ORF">GCM10011289_04690</name>
</gene>
<name>A0A918U7Z2_9NEIS</name>
<dbReference type="AlphaFoldDB" id="A0A918U7Z2"/>
<protein>
    <submittedName>
        <fullName evidence="1">Uncharacterized protein</fullName>
    </submittedName>
</protein>
<comment type="caution">
    <text evidence="1">The sequence shown here is derived from an EMBL/GenBank/DDBJ whole genome shotgun (WGS) entry which is preliminary data.</text>
</comment>
<proteinExistence type="predicted"/>
<dbReference type="PROSITE" id="PS51257">
    <property type="entry name" value="PROKAR_LIPOPROTEIN"/>
    <property type="match status" value="1"/>
</dbReference>
<sequence length="146" mass="16150">MRTRYAFALIALMLAGCSTPPPLPSAREKPAAAPQGKVDLLLREANRLAGLVKTGEIGRVEAADRLNAYRLKIAGSNAIDDASFARYRRITVEREAGRLDQNEAQARMESYLRDTLRKYPRLPGKGAEPAFTDFLLKVYSLPPLGY</sequence>
<accession>A0A918U7Z2</accession>
<dbReference type="Proteomes" id="UP000645257">
    <property type="component" value="Unassembled WGS sequence"/>
</dbReference>
<organism evidence="1 2">
    <name type="scientific">Paludibacterium paludis</name>
    <dbReference type="NCBI Taxonomy" id="1225769"/>
    <lineage>
        <taxon>Bacteria</taxon>
        <taxon>Pseudomonadati</taxon>
        <taxon>Pseudomonadota</taxon>
        <taxon>Betaproteobacteria</taxon>
        <taxon>Neisseriales</taxon>
        <taxon>Chromobacteriaceae</taxon>
        <taxon>Paludibacterium</taxon>
    </lineage>
</organism>
<reference evidence="1" key="1">
    <citation type="journal article" date="2014" name="Int. J. Syst. Evol. Microbiol.">
        <title>Complete genome sequence of Corynebacterium casei LMG S-19264T (=DSM 44701T), isolated from a smear-ripened cheese.</title>
        <authorList>
            <consortium name="US DOE Joint Genome Institute (JGI-PGF)"/>
            <person name="Walter F."/>
            <person name="Albersmeier A."/>
            <person name="Kalinowski J."/>
            <person name="Ruckert C."/>
        </authorList>
    </citation>
    <scope>NUCLEOTIDE SEQUENCE</scope>
    <source>
        <strain evidence="1">KCTC 32182</strain>
    </source>
</reference>
<reference evidence="1" key="2">
    <citation type="submission" date="2020-09" db="EMBL/GenBank/DDBJ databases">
        <authorList>
            <person name="Sun Q."/>
            <person name="Kim S."/>
        </authorList>
    </citation>
    <scope>NUCLEOTIDE SEQUENCE</scope>
    <source>
        <strain evidence="1">KCTC 32182</strain>
    </source>
</reference>
<keyword evidence="2" id="KW-1185">Reference proteome</keyword>
<evidence type="ECO:0000313" key="2">
    <source>
        <dbReference type="Proteomes" id="UP000645257"/>
    </source>
</evidence>
<dbReference type="EMBL" id="BMYX01000001">
    <property type="protein sequence ID" value="GGY05178.1"/>
    <property type="molecule type" value="Genomic_DNA"/>
</dbReference>